<accession>A0A3S2UT74</accession>
<dbReference type="SUPFAM" id="SSF48452">
    <property type="entry name" value="TPR-like"/>
    <property type="match status" value="1"/>
</dbReference>
<keyword evidence="2" id="KW-1185">Reference proteome</keyword>
<dbReference type="Gene3D" id="1.25.40.10">
    <property type="entry name" value="Tetratricopeptide repeat domain"/>
    <property type="match status" value="1"/>
</dbReference>
<evidence type="ECO:0000313" key="2">
    <source>
        <dbReference type="Proteomes" id="UP000282837"/>
    </source>
</evidence>
<dbReference type="AlphaFoldDB" id="A0A3S2UT74"/>
<dbReference type="RefSeq" id="WP_127709994.1">
    <property type="nucleotide sequence ID" value="NZ_SACO01000009.1"/>
</dbReference>
<protein>
    <submittedName>
        <fullName evidence="1">Uncharacterized protein</fullName>
    </submittedName>
</protein>
<organism evidence="1 2">
    <name type="scientific">Novosphingobium umbonatum</name>
    <dbReference type="NCBI Taxonomy" id="1908524"/>
    <lineage>
        <taxon>Bacteria</taxon>
        <taxon>Pseudomonadati</taxon>
        <taxon>Pseudomonadota</taxon>
        <taxon>Alphaproteobacteria</taxon>
        <taxon>Sphingomonadales</taxon>
        <taxon>Sphingomonadaceae</taxon>
        <taxon>Novosphingobium</taxon>
    </lineage>
</organism>
<dbReference type="EMBL" id="SACO01000009">
    <property type="protein sequence ID" value="RVU04301.1"/>
    <property type="molecule type" value="Genomic_DNA"/>
</dbReference>
<evidence type="ECO:0000313" key="1">
    <source>
        <dbReference type="EMBL" id="RVU04301.1"/>
    </source>
</evidence>
<sequence>MPLALILLPLVAQASALGQGIAGLNLPQLDRPAKAPNPRRPKGVIFDIPTPPSRLKACLDMVDGDPAEAANTARVWLEEAAHPTPAAGPSASGTPTASVSATAQPQLCLGSALAAQGQWAKAEAAFTAGRDAAASDMVLRSQLAGMAGNAVLAQGISETHARRALGLLDTAQGDALAAGKTTLAGGIALDRSRALVALNQSTEAEKALSSARTYLPDEPQVWLLSATLSRRMGNLPNAQVQIETAARLAPQDPEIGVEAGVIAILSGHEDAARKSWESVLKAAPDTPFADRAAAYLAQLSPVSTTR</sequence>
<dbReference type="Proteomes" id="UP000282837">
    <property type="component" value="Unassembled WGS sequence"/>
</dbReference>
<name>A0A3S2UT74_9SPHN</name>
<reference evidence="1 2" key="1">
    <citation type="submission" date="2019-01" db="EMBL/GenBank/DDBJ databases">
        <authorList>
            <person name="Chen W.-M."/>
        </authorList>
    </citation>
    <scope>NUCLEOTIDE SEQUENCE [LARGE SCALE GENOMIC DNA]</scope>
    <source>
        <strain evidence="1 2">FSY-9</strain>
    </source>
</reference>
<dbReference type="OrthoDB" id="7566477at2"/>
<dbReference type="InterPro" id="IPR011990">
    <property type="entry name" value="TPR-like_helical_dom_sf"/>
</dbReference>
<gene>
    <name evidence="1" type="ORF">EOE18_12485</name>
</gene>
<comment type="caution">
    <text evidence="1">The sequence shown here is derived from an EMBL/GenBank/DDBJ whole genome shotgun (WGS) entry which is preliminary data.</text>
</comment>
<proteinExistence type="predicted"/>